<dbReference type="OrthoDB" id="1444391at1239"/>
<organism evidence="2 3">
    <name type="scientific">Metabacillus mangrovi</name>
    <dbReference type="NCBI Taxonomy" id="1491830"/>
    <lineage>
        <taxon>Bacteria</taxon>
        <taxon>Bacillati</taxon>
        <taxon>Bacillota</taxon>
        <taxon>Bacilli</taxon>
        <taxon>Bacillales</taxon>
        <taxon>Bacillaceae</taxon>
        <taxon>Metabacillus</taxon>
    </lineage>
</organism>
<dbReference type="RefSeq" id="WP_155110568.1">
    <property type="nucleotide sequence ID" value="NZ_WMIB01000001.1"/>
</dbReference>
<dbReference type="Proteomes" id="UP000434639">
    <property type="component" value="Unassembled WGS sequence"/>
</dbReference>
<evidence type="ECO:0000313" key="2">
    <source>
        <dbReference type="EMBL" id="MTH52019.1"/>
    </source>
</evidence>
<evidence type="ECO:0000256" key="1">
    <source>
        <dbReference type="SAM" id="Phobius"/>
    </source>
</evidence>
<feature type="transmembrane region" description="Helical" evidence="1">
    <location>
        <begin position="16"/>
        <end position="38"/>
    </location>
</feature>
<accession>A0A7X2V3F0</accession>
<keyword evidence="1" id="KW-1133">Transmembrane helix</keyword>
<gene>
    <name evidence="2" type="ORF">GKZ89_01265</name>
</gene>
<reference evidence="2 3" key="1">
    <citation type="journal article" date="2017" name="Int. J. Syst. Evol. Microbiol.">
        <title>Bacillus mangrovi sp. nov., isolated from a sediment sample from a mangrove forest.</title>
        <authorList>
            <person name="Gupta V."/>
            <person name="Singh P.K."/>
            <person name="Korpole S."/>
            <person name="Tanuku N.R.S."/>
            <person name="Pinnaka A.K."/>
        </authorList>
    </citation>
    <scope>NUCLEOTIDE SEQUENCE [LARGE SCALE GENOMIC DNA]</scope>
    <source>
        <strain evidence="2 3">KCTC 33872</strain>
    </source>
</reference>
<dbReference type="EMBL" id="WMIB01000001">
    <property type="protein sequence ID" value="MTH52019.1"/>
    <property type="molecule type" value="Genomic_DNA"/>
</dbReference>
<keyword evidence="3" id="KW-1185">Reference proteome</keyword>
<comment type="caution">
    <text evidence="2">The sequence shown here is derived from an EMBL/GenBank/DDBJ whole genome shotgun (WGS) entry which is preliminary data.</text>
</comment>
<sequence>MNSIVKWIDSDRFDQMLLLGVRVLFAFTIIVCLPYFIWNVCRWLFL</sequence>
<protein>
    <submittedName>
        <fullName evidence="2">Uncharacterized protein</fullName>
    </submittedName>
</protein>
<proteinExistence type="predicted"/>
<keyword evidence="1" id="KW-0812">Transmembrane</keyword>
<evidence type="ECO:0000313" key="3">
    <source>
        <dbReference type="Proteomes" id="UP000434639"/>
    </source>
</evidence>
<keyword evidence="1" id="KW-0472">Membrane</keyword>
<dbReference type="AlphaFoldDB" id="A0A7X2V3F0"/>
<name>A0A7X2V3F0_9BACI</name>